<dbReference type="EMBL" id="CM047941">
    <property type="protein sequence ID" value="KAI9902806.1"/>
    <property type="molecule type" value="Genomic_DNA"/>
</dbReference>
<dbReference type="Proteomes" id="UP001163324">
    <property type="component" value="Chromosome 2"/>
</dbReference>
<reference evidence="1" key="1">
    <citation type="submission" date="2022-10" db="EMBL/GenBank/DDBJ databases">
        <title>Complete Genome of Trichothecium roseum strain YXFP-22015, a Plant Pathogen Isolated from Citrus.</title>
        <authorList>
            <person name="Wang Y."/>
            <person name="Zhu L."/>
        </authorList>
    </citation>
    <scope>NUCLEOTIDE SEQUENCE</scope>
    <source>
        <strain evidence="1">YXFP-22015</strain>
    </source>
</reference>
<comment type="caution">
    <text evidence="1">The sequence shown here is derived from an EMBL/GenBank/DDBJ whole genome shotgun (WGS) entry which is preliminary data.</text>
</comment>
<proteinExistence type="predicted"/>
<gene>
    <name evidence="1" type="ORF">N3K66_002158</name>
</gene>
<evidence type="ECO:0000313" key="1">
    <source>
        <dbReference type="EMBL" id="KAI9902806.1"/>
    </source>
</evidence>
<sequence>MKFSSRTWASVLAGALALQPSVEARSAAEYASDARDAIVVLNNNWYLVKSGIWDDAWWNSANTLTTLADFASVRLDIANKLNLGGFIRNTYNQAQKSRTHTLKQVGTMGMVASVDCIDVGNGCANKPEFATFNFGVDADLDLDKRMFVNFINEFYDDQGWWALGLIRAYDVAQDREYLESAVKIFNDMETGLGGPCKGGIYWNKDRAYVNAISNELYLAVAASLAQRMPDNPTFLWAAKDQWKWFKGSGLINQNGLINDGLDDNCKNNGMATWSYNQGVVVGGLVELWKVTGDDDLLKEARTIAMAAIKRLSNKDGVLVETDGCELRSGNCGRDGAQFKGIFIRNLRYLHEVAPQPEYRKFILKNADSIVEHNRNRLGKLGVAWQGPFTSSSAASHSSALDALVAAAAVA</sequence>
<name>A0ACC0V8T3_9HYPO</name>
<protein>
    <submittedName>
        <fullName evidence="1">Uncharacterized protein</fullName>
    </submittedName>
</protein>
<keyword evidence="2" id="KW-1185">Reference proteome</keyword>
<organism evidence="1 2">
    <name type="scientific">Trichothecium roseum</name>
    <dbReference type="NCBI Taxonomy" id="47278"/>
    <lineage>
        <taxon>Eukaryota</taxon>
        <taxon>Fungi</taxon>
        <taxon>Dikarya</taxon>
        <taxon>Ascomycota</taxon>
        <taxon>Pezizomycotina</taxon>
        <taxon>Sordariomycetes</taxon>
        <taxon>Hypocreomycetidae</taxon>
        <taxon>Hypocreales</taxon>
        <taxon>Hypocreales incertae sedis</taxon>
        <taxon>Trichothecium</taxon>
    </lineage>
</organism>
<accession>A0ACC0V8T3</accession>
<evidence type="ECO:0000313" key="2">
    <source>
        <dbReference type="Proteomes" id="UP001163324"/>
    </source>
</evidence>